<sequence>MHVLPFPRGPPHGQRLEQEVAPVSAGTPLCFGTRPRNREGVRFKPQTGRLLLCQVFETHSDSGQRSQKKTGRAKGRIRYNHRLVNMVPTFSNEKGRLTPTLKPSPKPSAEGASGETRVLVSNEGSRSLS</sequence>
<accession>A0AAD7WI64</accession>
<feature type="region of interest" description="Disordered" evidence="1">
    <location>
        <begin position="91"/>
        <end position="129"/>
    </location>
</feature>
<keyword evidence="3" id="KW-1185">Reference proteome</keyword>
<dbReference type="EMBL" id="JAINUG010000094">
    <property type="protein sequence ID" value="KAJ8397931.1"/>
    <property type="molecule type" value="Genomic_DNA"/>
</dbReference>
<dbReference type="AlphaFoldDB" id="A0AAD7WI64"/>
<reference evidence="2" key="1">
    <citation type="journal article" date="2023" name="Science">
        <title>Genome structures resolve the early diversification of teleost fishes.</title>
        <authorList>
            <person name="Parey E."/>
            <person name="Louis A."/>
            <person name="Montfort J."/>
            <person name="Bouchez O."/>
            <person name="Roques C."/>
            <person name="Iampietro C."/>
            <person name="Lluch J."/>
            <person name="Castinel A."/>
            <person name="Donnadieu C."/>
            <person name="Desvignes T."/>
            <person name="Floi Bucao C."/>
            <person name="Jouanno E."/>
            <person name="Wen M."/>
            <person name="Mejri S."/>
            <person name="Dirks R."/>
            <person name="Jansen H."/>
            <person name="Henkel C."/>
            <person name="Chen W.J."/>
            <person name="Zahm M."/>
            <person name="Cabau C."/>
            <person name="Klopp C."/>
            <person name="Thompson A.W."/>
            <person name="Robinson-Rechavi M."/>
            <person name="Braasch I."/>
            <person name="Lecointre G."/>
            <person name="Bobe J."/>
            <person name="Postlethwait J.H."/>
            <person name="Berthelot C."/>
            <person name="Roest Crollius H."/>
            <person name="Guiguen Y."/>
        </authorList>
    </citation>
    <scope>NUCLEOTIDE SEQUENCE</scope>
    <source>
        <strain evidence="2">NC1722</strain>
    </source>
</reference>
<gene>
    <name evidence="2" type="ORF">AAFF_G00432780</name>
</gene>
<protein>
    <submittedName>
        <fullName evidence="2">Uncharacterized protein</fullName>
    </submittedName>
</protein>
<name>A0AAD7WI64_9TELE</name>
<evidence type="ECO:0000256" key="1">
    <source>
        <dbReference type="SAM" id="MobiDB-lite"/>
    </source>
</evidence>
<dbReference type="Proteomes" id="UP001221898">
    <property type="component" value="Unassembled WGS sequence"/>
</dbReference>
<evidence type="ECO:0000313" key="3">
    <source>
        <dbReference type="Proteomes" id="UP001221898"/>
    </source>
</evidence>
<feature type="region of interest" description="Disordered" evidence="1">
    <location>
        <begin position="1"/>
        <end position="43"/>
    </location>
</feature>
<evidence type="ECO:0000313" key="2">
    <source>
        <dbReference type="EMBL" id="KAJ8397931.1"/>
    </source>
</evidence>
<comment type="caution">
    <text evidence="2">The sequence shown here is derived from an EMBL/GenBank/DDBJ whole genome shotgun (WGS) entry which is preliminary data.</text>
</comment>
<organism evidence="2 3">
    <name type="scientific">Aldrovandia affinis</name>
    <dbReference type="NCBI Taxonomy" id="143900"/>
    <lineage>
        <taxon>Eukaryota</taxon>
        <taxon>Metazoa</taxon>
        <taxon>Chordata</taxon>
        <taxon>Craniata</taxon>
        <taxon>Vertebrata</taxon>
        <taxon>Euteleostomi</taxon>
        <taxon>Actinopterygii</taxon>
        <taxon>Neopterygii</taxon>
        <taxon>Teleostei</taxon>
        <taxon>Notacanthiformes</taxon>
        <taxon>Halosauridae</taxon>
        <taxon>Aldrovandia</taxon>
    </lineage>
</organism>
<proteinExistence type="predicted"/>